<dbReference type="AlphaFoldDB" id="A0A7S3EKA7"/>
<evidence type="ECO:0000256" key="2">
    <source>
        <dbReference type="SAM" id="MobiDB-lite"/>
    </source>
</evidence>
<feature type="compositionally biased region" description="Polar residues" evidence="2">
    <location>
        <begin position="1"/>
        <end position="11"/>
    </location>
</feature>
<reference evidence="3" key="1">
    <citation type="submission" date="2021-01" db="EMBL/GenBank/DDBJ databases">
        <authorList>
            <person name="Corre E."/>
            <person name="Pelletier E."/>
            <person name="Niang G."/>
            <person name="Scheremetjew M."/>
            <person name="Finn R."/>
            <person name="Kale V."/>
            <person name="Holt S."/>
            <person name="Cochrane G."/>
            <person name="Meng A."/>
            <person name="Brown T."/>
            <person name="Cohen L."/>
        </authorList>
    </citation>
    <scope>NUCLEOTIDE SEQUENCE</scope>
    <source>
        <strain evidence="3">CCMP 769</strain>
    </source>
</reference>
<dbReference type="EMBL" id="HBHW01032877">
    <property type="protein sequence ID" value="CAE0057305.1"/>
    <property type="molecule type" value="Transcribed_RNA"/>
</dbReference>
<keyword evidence="1" id="KW-0175">Coiled coil</keyword>
<evidence type="ECO:0000313" key="3">
    <source>
        <dbReference type="EMBL" id="CAE0057305.1"/>
    </source>
</evidence>
<name>A0A7S3EKA7_9RHOD</name>
<protein>
    <submittedName>
        <fullName evidence="3">Uncharacterized protein</fullName>
    </submittedName>
</protein>
<gene>
    <name evidence="3" type="ORF">RMAR00112_LOCUS25354</name>
</gene>
<accession>A0A7S3EKA7</accession>
<sequence length="144" mass="16448">MASGEASNLNASPRDGGKDKIIRENVHLQKKLEAQQRLVQILKERVESMQILIDSGKKAADDFSRSALLSRESEISTLRFEAAQEKIQKSELEFIIKSLKVDIEEDRSRAEKSEAYTQQLEEQVESYKTELEEVNGYCEQQAQN</sequence>
<feature type="region of interest" description="Disordered" evidence="2">
    <location>
        <begin position="1"/>
        <end position="20"/>
    </location>
</feature>
<organism evidence="3">
    <name type="scientific">Rhodosorus marinus</name>
    <dbReference type="NCBI Taxonomy" id="101924"/>
    <lineage>
        <taxon>Eukaryota</taxon>
        <taxon>Rhodophyta</taxon>
        <taxon>Stylonematophyceae</taxon>
        <taxon>Stylonematales</taxon>
        <taxon>Stylonemataceae</taxon>
        <taxon>Rhodosorus</taxon>
    </lineage>
</organism>
<evidence type="ECO:0000256" key="1">
    <source>
        <dbReference type="SAM" id="Coils"/>
    </source>
</evidence>
<feature type="coiled-coil region" evidence="1">
    <location>
        <begin position="103"/>
        <end position="137"/>
    </location>
</feature>
<proteinExistence type="predicted"/>